<dbReference type="KEGG" id="nml:Namu_4745"/>
<dbReference type="InterPro" id="IPR036388">
    <property type="entry name" value="WH-like_DNA-bd_sf"/>
</dbReference>
<dbReference type="STRING" id="479431.Namu_4745"/>
<evidence type="ECO:0000256" key="2">
    <source>
        <dbReference type="ARBA" id="ARBA00023125"/>
    </source>
</evidence>
<dbReference type="EMBL" id="CP001737">
    <property type="protein sequence ID" value="ACV81021.1"/>
    <property type="molecule type" value="Genomic_DNA"/>
</dbReference>
<dbReference type="PRINTS" id="PR00038">
    <property type="entry name" value="HTHLUXR"/>
</dbReference>
<proteinExistence type="predicted"/>
<dbReference type="PROSITE" id="PS50043">
    <property type="entry name" value="HTH_LUXR_2"/>
    <property type="match status" value="1"/>
</dbReference>
<dbReference type="InterPro" id="IPR011006">
    <property type="entry name" value="CheY-like_superfamily"/>
</dbReference>
<evidence type="ECO:0000256" key="3">
    <source>
        <dbReference type="ARBA" id="ARBA00023163"/>
    </source>
</evidence>
<evidence type="ECO:0000256" key="1">
    <source>
        <dbReference type="ARBA" id="ARBA00023015"/>
    </source>
</evidence>
<feature type="domain" description="Response regulatory" evidence="6">
    <location>
        <begin position="16"/>
        <end position="131"/>
    </location>
</feature>
<dbReference type="SUPFAM" id="SSF52172">
    <property type="entry name" value="CheY-like"/>
    <property type="match status" value="1"/>
</dbReference>
<dbReference type="InterPro" id="IPR001789">
    <property type="entry name" value="Sig_transdc_resp-reg_receiver"/>
</dbReference>
<dbReference type="PROSITE" id="PS50110">
    <property type="entry name" value="RESPONSE_REGULATORY"/>
    <property type="match status" value="1"/>
</dbReference>
<dbReference type="eggNOG" id="COG2197">
    <property type="taxonomic scope" value="Bacteria"/>
</dbReference>
<organism evidence="7 8">
    <name type="scientific">Nakamurella multipartita (strain ATCC 700099 / DSM 44233 / CIP 104796 / JCM 9543 / NBRC 105858 / Y-104)</name>
    <name type="common">Microsphaera multipartita</name>
    <dbReference type="NCBI Taxonomy" id="479431"/>
    <lineage>
        <taxon>Bacteria</taxon>
        <taxon>Bacillati</taxon>
        <taxon>Actinomycetota</taxon>
        <taxon>Actinomycetes</taxon>
        <taxon>Nakamurellales</taxon>
        <taxon>Nakamurellaceae</taxon>
        <taxon>Nakamurella</taxon>
    </lineage>
</organism>
<keyword evidence="2" id="KW-0238">DNA-binding</keyword>
<dbReference type="InterPro" id="IPR016032">
    <property type="entry name" value="Sig_transdc_resp-reg_C-effctor"/>
</dbReference>
<dbReference type="InterPro" id="IPR000792">
    <property type="entry name" value="Tscrpt_reg_LuxR_C"/>
</dbReference>
<evidence type="ECO:0000259" key="6">
    <source>
        <dbReference type="PROSITE" id="PS50110"/>
    </source>
</evidence>
<name>C8X818_NAKMY</name>
<dbReference type="PANTHER" id="PTHR44688:SF16">
    <property type="entry name" value="DNA-BINDING TRANSCRIPTIONAL ACTIVATOR DEVR_DOSR"/>
    <property type="match status" value="1"/>
</dbReference>
<dbReference type="InParanoid" id="C8X818"/>
<dbReference type="HOGENOM" id="CLU_000445_90_10_11"/>
<keyword evidence="1" id="KW-0805">Transcription regulation</keyword>
<dbReference type="Gene3D" id="3.40.50.2300">
    <property type="match status" value="1"/>
</dbReference>
<keyword evidence="3" id="KW-0804">Transcription</keyword>
<keyword evidence="8" id="KW-1185">Reference proteome</keyword>
<dbReference type="PANTHER" id="PTHR44688">
    <property type="entry name" value="DNA-BINDING TRANSCRIPTIONAL ACTIVATOR DEVR_DOSR"/>
    <property type="match status" value="1"/>
</dbReference>
<dbReference type="PROSITE" id="PS00622">
    <property type="entry name" value="HTH_LUXR_1"/>
    <property type="match status" value="1"/>
</dbReference>
<dbReference type="GO" id="GO:0003677">
    <property type="term" value="F:DNA binding"/>
    <property type="evidence" value="ECO:0007669"/>
    <property type="project" value="UniProtKB-KW"/>
</dbReference>
<accession>C8X818</accession>
<dbReference type="GO" id="GO:0006355">
    <property type="term" value="P:regulation of DNA-templated transcription"/>
    <property type="evidence" value="ECO:0007669"/>
    <property type="project" value="InterPro"/>
</dbReference>
<comment type="caution">
    <text evidence="4">Lacks conserved residue(s) required for the propagation of feature annotation.</text>
</comment>
<reference evidence="8" key="1">
    <citation type="submission" date="2009-09" db="EMBL/GenBank/DDBJ databases">
        <title>The complete genome of Nakamurella multipartita DSM 44233.</title>
        <authorList>
            <consortium name="US DOE Joint Genome Institute (JGI-PGF)"/>
            <person name="Lucas S."/>
            <person name="Copeland A."/>
            <person name="Lapidus A."/>
            <person name="Glavina del Rio T."/>
            <person name="Dalin E."/>
            <person name="Tice H."/>
            <person name="Bruce D."/>
            <person name="Goodwin L."/>
            <person name="Pitluck S."/>
            <person name="Kyrpides N."/>
            <person name="Mavromatis K."/>
            <person name="Ivanova N."/>
            <person name="Ovchinnikova G."/>
            <person name="Sims D."/>
            <person name="Meincke L."/>
            <person name="Brettin T."/>
            <person name="Detter J.C."/>
            <person name="Han C."/>
            <person name="Larimer F."/>
            <person name="Land M."/>
            <person name="Hauser L."/>
            <person name="Markowitz V."/>
            <person name="Cheng J.-F."/>
            <person name="Hugenholtz P."/>
            <person name="Woyke T."/>
            <person name="Wu D."/>
            <person name="Klenk H.-P."/>
            <person name="Eisen J.A."/>
        </authorList>
    </citation>
    <scope>NUCLEOTIDE SEQUENCE [LARGE SCALE GENOMIC DNA]</scope>
    <source>
        <strain evidence="8">ATCC 700099 / DSM 44233 / CIP 104796 / JCM 9543 / NBRC 105858 / Y-104</strain>
    </source>
</reference>
<evidence type="ECO:0000313" key="8">
    <source>
        <dbReference type="Proteomes" id="UP000002218"/>
    </source>
</evidence>
<sequence length="209" mass="22509">MSNVATVGPRWRPVDRALLWDESGLAKSIAQIVAKSVPGACLDLAEDADDLLELFVARAPDIVFVAVRNPAGPAIAVIERLHRVCPSARVVAVGTRMDPAALSAAIAAGARGFVILEQNGDTALNGSSRSRRTGWDGRPIEHRPSLAVTDRELQILRGMTDGFSNLEIAKQLFVSEDTVKTHARRLFRKLGANDRAHAVALGMRFELVA</sequence>
<evidence type="ECO:0000313" key="7">
    <source>
        <dbReference type="EMBL" id="ACV81021.1"/>
    </source>
</evidence>
<dbReference type="Pfam" id="PF00196">
    <property type="entry name" value="GerE"/>
    <property type="match status" value="1"/>
</dbReference>
<dbReference type="SMART" id="SM00421">
    <property type="entry name" value="HTH_LUXR"/>
    <property type="match status" value="1"/>
</dbReference>
<dbReference type="SUPFAM" id="SSF46894">
    <property type="entry name" value="C-terminal effector domain of the bipartite response regulators"/>
    <property type="match status" value="1"/>
</dbReference>
<protein>
    <submittedName>
        <fullName evidence="7">Two component transcriptional regulator, LuxR family</fullName>
    </submittedName>
</protein>
<gene>
    <name evidence="7" type="ordered locus">Namu_4745</name>
</gene>
<evidence type="ECO:0000256" key="4">
    <source>
        <dbReference type="PROSITE-ProRule" id="PRU00169"/>
    </source>
</evidence>
<dbReference type="RefSeq" id="WP_015749835.1">
    <property type="nucleotide sequence ID" value="NC_013235.1"/>
</dbReference>
<dbReference type="Proteomes" id="UP000002218">
    <property type="component" value="Chromosome"/>
</dbReference>
<dbReference type="Gene3D" id="1.10.10.10">
    <property type="entry name" value="Winged helix-like DNA-binding domain superfamily/Winged helix DNA-binding domain"/>
    <property type="match status" value="1"/>
</dbReference>
<dbReference type="AlphaFoldDB" id="C8X818"/>
<dbReference type="CDD" id="cd06170">
    <property type="entry name" value="LuxR_C_like"/>
    <property type="match status" value="1"/>
</dbReference>
<reference evidence="7 8" key="2">
    <citation type="journal article" date="2010" name="Stand. Genomic Sci.">
        <title>Complete genome sequence of Nakamurella multipartita type strain (Y-104).</title>
        <authorList>
            <person name="Tice H."/>
            <person name="Mayilraj S."/>
            <person name="Sims D."/>
            <person name="Lapidus A."/>
            <person name="Nolan M."/>
            <person name="Lucas S."/>
            <person name="Glavina Del Rio T."/>
            <person name="Copeland A."/>
            <person name="Cheng J.F."/>
            <person name="Meincke L."/>
            <person name="Bruce D."/>
            <person name="Goodwin L."/>
            <person name="Pitluck S."/>
            <person name="Ivanova N."/>
            <person name="Mavromatis K."/>
            <person name="Ovchinnikova G."/>
            <person name="Pati A."/>
            <person name="Chen A."/>
            <person name="Palaniappan K."/>
            <person name="Land M."/>
            <person name="Hauser L."/>
            <person name="Chang Y.J."/>
            <person name="Jeffries C.D."/>
            <person name="Detter J.C."/>
            <person name="Brettin T."/>
            <person name="Rohde M."/>
            <person name="Goker M."/>
            <person name="Bristow J."/>
            <person name="Eisen J.A."/>
            <person name="Markowitz V."/>
            <person name="Hugenholtz P."/>
            <person name="Kyrpides N.C."/>
            <person name="Klenk H.P."/>
            <person name="Chen F."/>
        </authorList>
    </citation>
    <scope>NUCLEOTIDE SEQUENCE [LARGE SCALE GENOMIC DNA]</scope>
    <source>
        <strain evidence="8">ATCC 700099 / DSM 44233 / CIP 104796 / JCM 9543 / NBRC 105858 / Y-104</strain>
    </source>
</reference>
<feature type="domain" description="HTH luxR-type" evidence="5">
    <location>
        <begin position="141"/>
        <end position="206"/>
    </location>
</feature>
<dbReference type="GO" id="GO:0000160">
    <property type="term" value="P:phosphorelay signal transduction system"/>
    <property type="evidence" value="ECO:0007669"/>
    <property type="project" value="InterPro"/>
</dbReference>
<evidence type="ECO:0000259" key="5">
    <source>
        <dbReference type="PROSITE" id="PS50043"/>
    </source>
</evidence>